<proteinExistence type="predicted"/>
<dbReference type="EMBL" id="BAAABV010000005">
    <property type="protein sequence ID" value="GAA0270211.1"/>
    <property type="molecule type" value="Genomic_DNA"/>
</dbReference>
<evidence type="ECO:0000256" key="1">
    <source>
        <dbReference type="SAM" id="MobiDB-lite"/>
    </source>
</evidence>
<keyword evidence="3" id="KW-1185">Reference proteome</keyword>
<dbReference type="Proteomes" id="UP001501867">
    <property type="component" value="Unassembled WGS sequence"/>
</dbReference>
<protein>
    <submittedName>
        <fullName evidence="2">Uncharacterized protein</fullName>
    </submittedName>
</protein>
<feature type="compositionally biased region" description="Acidic residues" evidence="1">
    <location>
        <begin position="91"/>
        <end position="102"/>
    </location>
</feature>
<accession>A0ABP3EMU3</accession>
<organism evidence="2 3">
    <name type="scientific">Streptomyces polychromogenes</name>
    <dbReference type="NCBI Taxonomy" id="67342"/>
    <lineage>
        <taxon>Bacteria</taxon>
        <taxon>Bacillati</taxon>
        <taxon>Actinomycetota</taxon>
        <taxon>Actinomycetes</taxon>
        <taxon>Kitasatosporales</taxon>
        <taxon>Streptomycetaceae</taxon>
        <taxon>Streptomyces</taxon>
    </lineage>
</organism>
<reference evidence="3" key="1">
    <citation type="journal article" date="2019" name="Int. J. Syst. Evol. Microbiol.">
        <title>The Global Catalogue of Microorganisms (GCM) 10K type strain sequencing project: providing services to taxonomists for standard genome sequencing and annotation.</title>
        <authorList>
            <consortium name="The Broad Institute Genomics Platform"/>
            <consortium name="The Broad Institute Genome Sequencing Center for Infectious Disease"/>
            <person name="Wu L."/>
            <person name="Ma J."/>
        </authorList>
    </citation>
    <scope>NUCLEOTIDE SEQUENCE [LARGE SCALE GENOMIC DNA]</scope>
    <source>
        <strain evidence="3">JCM 4505</strain>
    </source>
</reference>
<dbReference type="RefSeq" id="WP_344151557.1">
    <property type="nucleotide sequence ID" value="NZ_BAAABV010000005.1"/>
</dbReference>
<comment type="caution">
    <text evidence="2">The sequence shown here is derived from an EMBL/GenBank/DDBJ whole genome shotgun (WGS) entry which is preliminary data.</text>
</comment>
<evidence type="ECO:0000313" key="3">
    <source>
        <dbReference type="Proteomes" id="UP001501867"/>
    </source>
</evidence>
<evidence type="ECO:0000313" key="2">
    <source>
        <dbReference type="EMBL" id="GAA0270211.1"/>
    </source>
</evidence>
<gene>
    <name evidence="2" type="ORF">GCM10010302_04720</name>
</gene>
<feature type="region of interest" description="Disordered" evidence="1">
    <location>
        <begin position="82"/>
        <end position="102"/>
    </location>
</feature>
<sequence>MSVESEAVEEEVVDLAAPPFGVPAVAFATPIDRDPMWDKKNDLLLLPVDVVYRDATKARTVLRITPGRVELLYSQLDRALRERDKAKAPHEDDDESSDGGAW</sequence>
<name>A0ABP3EMU3_9ACTN</name>